<accession>A0A3S3DZC6</accession>
<keyword evidence="1" id="KW-0472">Membrane</keyword>
<dbReference type="AlphaFoldDB" id="A0A3S3DZC6"/>
<keyword evidence="1" id="KW-1133">Transmembrane helix</keyword>
<dbReference type="Proteomes" id="UP000284333">
    <property type="component" value="Unassembled WGS sequence"/>
</dbReference>
<comment type="caution">
    <text evidence="2">The sequence shown here is derived from an EMBL/GenBank/DDBJ whole genome shotgun (WGS) entry which is preliminary data.</text>
</comment>
<evidence type="ECO:0000313" key="3">
    <source>
        <dbReference type="Proteomes" id="UP000284333"/>
    </source>
</evidence>
<gene>
    <name evidence="2" type="ORF">EF834_12365</name>
</gene>
<organism evidence="2 3">
    <name type="scientific">Rhodococcus spongiicola</name>
    <dbReference type="NCBI Taxonomy" id="2487352"/>
    <lineage>
        <taxon>Bacteria</taxon>
        <taxon>Bacillati</taxon>
        <taxon>Actinomycetota</taxon>
        <taxon>Actinomycetes</taxon>
        <taxon>Mycobacteriales</taxon>
        <taxon>Nocardiaceae</taxon>
        <taxon>Rhodococcus</taxon>
    </lineage>
</organism>
<name>A0A3S3DZC6_9NOCA</name>
<protein>
    <submittedName>
        <fullName evidence="2">Uncharacterized protein</fullName>
    </submittedName>
</protein>
<evidence type="ECO:0000256" key="1">
    <source>
        <dbReference type="SAM" id="Phobius"/>
    </source>
</evidence>
<dbReference type="EMBL" id="RKLN01000004">
    <property type="protein sequence ID" value="RVW02384.1"/>
    <property type="molecule type" value="Genomic_DNA"/>
</dbReference>
<proteinExistence type="predicted"/>
<sequence>MFNRLYEAEAVGDTEPTAHPFPFTISFGSNGSSSGDTGSLVTGGLIVGSVVIGGLALGGLALAG</sequence>
<reference evidence="2 3" key="1">
    <citation type="submission" date="2018-11" db="EMBL/GenBank/DDBJ databases">
        <title>Rhodococcus spongicola sp. nov. and Rhodococcus xishaensis sp. nov. from marine sponges.</title>
        <authorList>
            <person name="Li L."/>
            <person name="Lin H.W."/>
        </authorList>
    </citation>
    <scope>NUCLEOTIDE SEQUENCE [LARGE SCALE GENOMIC DNA]</scope>
    <source>
        <strain evidence="2 3">LHW50502</strain>
    </source>
</reference>
<keyword evidence="3" id="KW-1185">Reference proteome</keyword>
<evidence type="ECO:0000313" key="2">
    <source>
        <dbReference type="EMBL" id="RVW02384.1"/>
    </source>
</evidence>
<keyword evidence="1" id="KW-0812">Transmembrane</keyword>
<dbReference type="RefSeq" id="WP_127947517.1">
    <property type="nucleotide sequence ID" value="NZ_RKLN01000004.1"/>
</dbReference>
<feature type="transmembrane region" description="Helical" evidence="1">
    <location>
        <begin position="40"/>
        <end position="63"/>
    </location>
</feature>